<dbReference type="CDD" id="cd00761">
    <property type="entry name" value="Glyco_tranf_GTA_type"/>
    <property type="match status" value="1"/>
</dbReference>
<dbReference type="GO" id="GO:0016758">
    <property type="term" value="F:hexosyltransferase activity"/>
    <property type="evidence" value="ECO:0007669"/>
    <property type="project" value="UniProtKB-ARBA"/>
</dbReference>
<dbReference type="RefSeq" id="WP_153090364.1">
    <property type="nucleotide sequence ID" value="NZ_VZAH01000020.1"/>
</dbReference>
<keyword evidence="1" id="KW-0812">Transmembrane</keyword>
<dbReference type="Gene3D" id="3.90.550.10">
    <property type="entry name" value="Spore Coat Polysaccharide Biosynthesis Protein SpsA, Chain A"/>
    <property type="match status" value="1"/>
</dbReference>
<sequence length="269" mass="31337">MDRNRLVSVIMPTYNAGKYLADSISSILDQTYLDLELLITDDGSTDPVTLDILHKIEERDSRVDVLYLDHNHGAGYARNKSIERARGRYIAFCDSDDRWTPDKLEKQIAFMNQKQCVLSCASYIIFNLNEQKSVGINIAPPKITFSMMKRDNKIGCLTAIYDTQLLGRKYYMPTLRKRQDWALFLQILKDCKVCYSYPNQPLAVYCRHKHSISSCKISLAKYNIAVYRRILGYGWLKACFYFAFLFLPTYILKLMKRKQDSYCFVKRKG</sequence>
<dbReference type="PANTHER" id="PTHR22916">
    <property type="entry name" value="GLYCOSYLTRANSFERASE"/>
    <property type="match status" value="1"/>
</dbReference>
<evidence type="ECO:0000256" key="1">
    <source>
        <dbReference type="SAM" id="Phobius"/>
    </source>
</evidence>
<evidence type="ECO:0000313" key="4">
    <source>
        <dbReference type="Proteomes" id="UP000477980"/>
    </source>
</evidence>
<evidence type="ECO:0000313" key="3">
    <source>
        <dbReference type="EMBL" id="MQP13255.1"/>
    </source>
</evidence>
<dbReference type="Proteomes" id="UP000477980">
    <property type="component" value="Unassembled WGS sequence"/>
</dbReference>
<dbReference type="OrthoDB" id="9802649at2"/>
<gene>
    <name evidence="3" type="ORF">F7D25_02265</name>
</gene>
<keyword evidence="1" id="KW-0472">Membrane</keyword>
<dbReference type="AlphaFoldDB" id="A0A6G1VI90"/>
<reference evidence="3 4" key="1">
    <citation type="submission" date="2019-09" db="EMBL/GenBank/DDBJ databases">
        <title>Distinct polysaccharide growth profiles of human intestinal Prevotella copri isolates.</title>
        <authorList>
            <person name="Fehlner-Peach H."/>
            <person name="Magnabosco C."/>
            <person name="Raghavan V."/>
            <person name="Scher J.U."/>
            <person name="Tett A."/>
            <person name="Cox L.M."/>
            <person name="Gottsegen C."/>
            <person name="Watters A."/>
            <person name="Wiltshire- Gordon J.D."/>
            <person name="Segata N."/>
            <person name="Bonneau R."/>
            <person name="Littman D.R."/>
        </authorList>
    </citation>
    <scope>NUCLEOTIDE SEQUENCE [LARGE SCALE GENOMIC DNA]</scope>
    <source>
        <strain evidence="4">iAA917</strain>
    </source>
</reference>
<comment type="caution">
    <text evidence="3">The sequence shown here is derived from an EMBL/GenBank/DDBJ whole genome shotgun (WGS) entry which is preliminary data.</text>
</comment>
<dbReference type="EMBL" id="VZAH01000020">
    <property type="protein sequence ID" value="MQP13255.1"/>
    <property type="molecule type" value="Genomic_DNA"/>
</dbReference>
<accession>A0A6G1VI90</accession>
<proteinExistence type="predicted"/>
<dbReference type="InterPro" id="IPR001173">
    <property type="entry name" value="Glyco_trans_2-like"/>
</dbReference>
<dbReference type="Pfam" id="PF00535">
    <property type="entry name" value="Glycos_transf_2"/>
    <property type="match status" value="1"/>
</dbReference>
<organism evidence="3 4">
    <name type="scientific">Segatella copri</name>
    <dbReference type="NCBI Taxonomy" id="165179"/>
    <lineage>
        <taxon>Bacteria</taxon>
        <taxon>Pseudomonadati</taxon>
        <taxon>Bacteroidota</taxon>
        <taxon>Bacteroidia</taxon>
        <taxon>Bacteroidales</taxon>
        <taxon>Prevotellaceae</taxon>
        <taxon>Segatella</taxon>
    </lineage>
</organism>
<feature type="transmembrane region" description="Helical" evidence="1">
    <location>
        <begin position="230"/>
        <end position="252"/>
    </location>
</feature>
<dbReference type="PANTHER" id="PTHR22916:SF3">
    <property type="entry name" value="UDP-GLCNAC:BETAGAL BETA-1,3-N-ACETYLGLUCOSAMINYLTRANSFERASE-LIKE PROTEIN 1"/>
    <property type="match status" value="1"/>
</dbReference>
<dbReference type="SUPFAM" id="SSF53448">
    <property type="entry name" value="Nucleotide-diphospho-sugar transferases"/>
    <property type="match status" value="1"/>
</dbReference>
<evidence type="ECO:0000259" key="2">
    <source>
        <dbReference type="Pfam" id="PF00535"/>
    </source>
</evidence>
<name>A0A6G1VI90_9BACT</name>
<feature type="domain" description="Glycosyltransferase 2-like" evidence="2">
    <location>
        <begin position="8"/>
        <end position="151"/>
    </location>
</feature>
<keyword evidence="1" id="KW-1133">Transmembrane helix</keyword>
<protein>
    <submittedName>
        <fullName evidence="3">Glycosyltransferase family 2 protein</fullName>
    </submittedName>
</protein>
<keyword evidence="3" id="KW-0808">Transferase</keyword>
<dbReference type="InterPro" id="IPR029044">
    <property type="entry name" value="Nucleotide-diphossugar_trans"/>
</dbReference>